<comment type="catalytic activity">
    <reaction evidence="1">
        <text>RNA(n) + a ribonucleoside 5'-triphosphate = RNA(n+1) + diphosphate</text>
        <dbReference type="Rhea" id="RHEA:21248"/>
        <dbReference type="Rhea" id="RHEA-COMP:14527"/>
        <dbReference type="Rhea" id="RHEA-COMP:17342"/>
        <dbReference type="ChEBI" id="CHEBI:33019"/>
        <dbReference type="ChEBI" id="CHEBI:61557"/>
        <dbReference type="ChEBI" id="CHEBI:140395"/>
        <dbReference type="EC" id="2.7.7.48"/>
    </reaction>
</comment>
<dbReference type="GO" id="GO:0003723">
    <property type="term" value="F:RNA binding"/>
    <property type="evidence" value="ECO:0007669"/>
    <property type="project" value="UniProtKB-KW"/>
</dbReference>
<proteinExistence type="inferred from homology"/>
<dbReference type="EC" id="2.7.7.48" evidence="1"/>
<dbReference type="InterPro" id="IPR057596">
    <property type="entry name" value="RDRP_core"/>
</dbReference>
<keyword evidence="4" id="KW-1185">Reference proteome</keyword>
<gene>
    <name evidence="3" type="ORF">R1flu_022375</name>
</gene>
<evidence type="ECO:0000313" key="4">
    <source>
        <dbReference type="Proteomes" id="UP001605036"/>
    </source>
</evidence>
<dbReference type="PANTHER" id="PTHR23079">
    <property type="entry name" value="RNA-DEPENDENT RNA POLYMERASE"/>
    <property type="match status" value="1"/>
</dbReference>
<feature type="domain" description="RDRP core" evidence="2">
    <location>
        <begin position="354"/>
        <end position="794"/>
    </location>
</feature>
<keyword evidence="1" id="KW-0694">RNA-binding</keyword>
<dbReference type="InterPro" id="IPR007855">
    <property type="entry name" value="RDRP"/>
</dbReference>
<reference evidence="3 4" key="1">
    <citation type="submission" date="2024-09" db="EMBL/GenBank/DDBJ databases">
        <title>Chromosome-scale assembly of Riccia fluitans.</title>
        <authorList>
            <person name="Paukszto L."/>
            <person name="Sawicki J."/>
            <person name="Karawczyk K."/>
            <person name="Piernik-Szablinska J."/>
            <person name="Szczecinska M."/>
            <person name="Mazdziarz M."/>
        </authorList>
    </citation>
    <scope>NUCLEOTIDE SEQUENCE [LARGE SCALE GENOMIC DNA]</scope>
    <source>
        <strain evidence="3">Rf_01</strain>
        <tissue evidence="3">Aerial parts of the thallus</tissue>
    </source>
</reference>
<comment type="function">
    <text evidence="1">Probably involved in the RNA silencing pathway and required for the generation of small interfering RNAs (siRNAs).</text>
</comment>
<comment type="caution">
    <text evidence="3">The sequence shown here is derived from an EMBL/GenBank/DDBJ whole genome shotgun (WGS) entry which is preliminary data.</text>
</comment>
<dbReference type="Proteomes" id="UP001605036">
    <property type="component" value="Unassembled WGS sequence"/>
</dbReference>
<dbReference type="Pfam" id="PF05183">
    <property type="entry name" value="RdRP"/>
    <property type="match status" value="2"/>
</dbReference>
<name>A0ABD1ZSP2_9MARC</name>
<keyword evidence="1" id="KW-0696">RNA-directed RNA polymerase</keyword>
<keyword evidence="1" id="KW-0943">RNA-mediated gene silencing</keyword>
<dbReference type="GO" id="GO:0003968">
    <property type="term" value="F:RNA-directed RNA polymerase activity"/>
    <property type="evidence" value="ECO:0007669"/>
    <property type="project" value="UniProtKB-KW"/>
</dbReference>
<dbReference type="GO" id="GO:0031047">
    <property type="term" value="P:regulatory ncRNA-mediated gene silencing"/>
    <property type="evidence" value="ECO:0007669"/>
    <property type="project" value="UniProtKB-KW"/>
</dbReference>
<evidence type="ECO:0000259" key="2">
    <source>
        <dbReference type="Pfam" id="PF05183"/>
    </source>
</evidence>
<dbReference type="PANTHER" id="PTHR23079:SF55">
    <property type="entry name" value="RNA-DIRECTED RNA POLYMERASE"/>
    <property type="match status" value="1"/>
</dbReference>
<evidence type="ECO:0000256" key="1">
    <source>
        <dbReference type="RuleBase" id="RU363098"/>
    </source>
</evidence>
<dbReference type="AlphaFoldDB" id="A0ABD1ZSP2"/>
<accession>A0ABD1ZSP2</accession>
<sequence>MSVYHDQSVGCIFLMDICGRSFGFEEVAESIPVAGMQQYDDRLSSRWRDLTDPVMALLPNFPANLLVSVLPVYTYHCLLLMFPWEAKTLAAAVHNACFWSGAANSATSNSWPRVPSGCQNSNFGSEAAPVHPGFVEKNTLDGFHVDSSRFSGNRPPPFNSPAGNVGNYATNGAPGDVRKPRMGSGWNGSPHGYAQFRDGIREEKLRHSVHDIRREINFTHNYVSPNRGAGVPQNVQEPWSCEDELIEESRCYESEKWPPVTEHLSYLGTLDFATKVFPVLTCLKGRRLEEAFTLDELKYVGSLPDTKVIKYLLTRRGCHGLSAAGQLAENSDAVTCNYVCRVRHTGECIFELVPMKKQASSILQRELGHDKVLKVFFEEEVAIDGRPIPGLSQSQAAKYTQLATEGIIVGLRRYKYFTHKASDKFEEKVEGKVKCFFVCTGSMAKADKDSPQFKSYKSVTEIRSRFMHIHKTESVAKYIARMKLVLSRTMRIDLDWSVVRVITKPDIRCKDEFGNKLDGICTDGTGFISADLAKLIPNNVDHGMQAEEEDGDQDCSALIQVRLFHKGVARKGTLLASTALQPNTIKCYESMQKVGRDETLTICSVDSLEVVNTSKKPRKIQGVYTAKLSRDHIMLLSACGVPDSFFLKLVQGDIEKNYSVFQKREVALNEVLERENQTTETLFMMINAGIPLNEPFLHKNLYDLTKGRMQDVSKGKVNLPDSFYLMGTADPTGILKRNQVAISLQDAFIFFPKVLVYRVPGKHPGDIHVFEATCPTELQKLVGYRKYAIYFSTRVPGQFPKRLEKVILMVIPTGYARIQRQLIELFKEYPTRWEKASSSKPATTSMPKLASLSADALEETQFKEYLKTRFDAAPLIGSLANMWLKHMDQHLQAENPAAKAFHLEKALELGSLYYDALDALKSGFNVQKPKETPMLAPHYMESKGPSYLSKSIIGQIYDLAKTQENKFLNIKENFEPNPIFLMDNFEQHYDLWLKNFKNYKVEMGKKLSDSRLEKSGVHDPSTTEIYDRYREKLYGESGRRGMRSQPENGSSTDIESLFVCGYANELDAELPVLSSPSRKLEFFSLNLLTQTKDATQIFHMTLSAYEVRIG</sequence>
<dbReference type="EMBL" id="JBHFFA010000001">
    <property type="protein sequence ID" value="KAL2654247.1"/>
    <property type="molecule type" value="Genomic_DNA"/>
</dbReference>
<keyword evidence="1" id="KW-0548">Nucleotidyltransferase</keyword>
<evidence type="ECO:0000313" key="3">
    <source>
        <dbReference type="EMBL" id="KAL2654247.1"/>
    </source>
</evidence>
<organism evidence="3 4">
    <name type="scientific">Riccia fluitans</name>
    <dbReference type="NCBI Taxonomy" id="41844"/>
    <lineage>
        <taxon>Eukaryota</taxon>
        <taxon>Viridiplantae</taxon>
        <taxon>Streptophyta</taxon>
        <taxon>Embryophyta</taxon>
        <taxon>Marchantiophyta</taxon>
        <taxon>Marchantiopsida</taxon>
        <taxon>Marchantiidae</taxon>
        <taxon>Marchantiales</taxon>
        <taxon>Ricciaceae</taxon>
        <taxon>Riccia</taxon>
    </lineage>
</organism>
<feature type="domain" description="RDRP core" evidence="2">
    <location>
        <begin position="864"/>
        <end position="958"/>
    </location>
</feature>
<protein>
    <recommendedName>
        <fullName evidence="1">RNA-dependent RNA polymerase</fullName>
        <ecNumber evidence="1">2.7.7.48</ecNumber>
    </recommendedName>
</protein>
<keyword evidence="1" id="KW-0808">Transferase</keyword>
<comment type="similarity">
    <text evidence="1">Belongs to the RdRP family.</text>
</comment>